<gene>
    <name evidence="1" type="ORF">ARMGADRAFT_946869</name>
</gene>
<evidence type="ECO:0000313" key="1">
    <source>
        <dbReference type="EMBL" id="PBK82299.1"/>
    </source>
</evidence>
<protein>
    <submittedName>
        <fullName evidence="1">Uncharacterized protein</fullName>
    </submittedName>
</protein>
<proteinExistence type="predicted"/>
<organism evidence="1 2">
    <name type="scientific">Armillaria gallica</name>
    <name type="common">Bulbous honey fungus</name>
    <name type="synonym">Armillaria bulbosa</name>
    <dbReference type="NCBI Taxonomy" id="47427"/>
    <lineage>
        <taxon>Eukaryota</taxon>
        <taxon>Fungi</taxon>
        <taxon>Dikarya</taxon>
        <taxon>Basidiomycota</taxon>
        <taxon>Agaricomycotina</taxon>
        <taxon>Agaricomycetes</taxon>
        <taxon>Agaricomycetidae</taxon>
        <taxon>Agaricales</taxon>
        <taxon>Marasmiineae</taxon>
        <taxon>Physalacriaceae</taxon>
        <taxon>Armillaria</taxon>
    </lineage>
</organism>
<dbReference type="STRING" id="47427.A0A2H3CGS8"/>
<keyword evidence="2" id="KW-1185">Reference proteome</keyword>
<dbReference type="EMBL" id="KZ293719">
    <property type="protein sequence ID" value="PBK82299.1"/>
    <property type="molecule type" value="Genomic_DNA"/>
</dbReference>
<dbReference type="OrthoDB" id="3056478at2759"/>
<name>A0A2H3CGS8_ARMGA</name>
<dbReference type="Proteomes" id="UP000217790">
    <property type="component" value="Unassembled WGS sequence"/>
</dbReference>
<accession>A0A2H3CGS8</accession>
<dbReference type="AlphaFoldDB" id="A0A2H3CGS8"/>
<dbReference type="OMA" id="FRIMISE"/>
<dbReference type="InParanoid" id="A0A2H3CGS8"/>
<evidence type="ECO:0000313" key="2">
    <source>
        <dbReference type="Proteomes" id="UP000217790"/>
    </source>
</evidence>
<sequence length="256" mass="29101">MVDDGRPDMALEIEDQFVVNGMKLATMTQAIAYHGIKEQHGKCQRKATDYGIDRIRASIADVNGIAPSDAMIWRAMRNNNISRNVRGFLWKVTHKAYRLGNAWTDLGPEYASQALCLGCGAEETMEHILLDCSIPGQEQVWSLTQGLWEKKGHMWPCLLLGLILGCMLYEPKSNVGKTLTGAARLFRIMISESAHLIWKLQCERRIVNSDDPEKWPTDNEITGHWVHMIKQRLTLDRLANNPRKYGKRAIKKETVL</sequence>
<reference evidence="2" key="1">
    <citation type="journal article" date="2017" name="Nat. Ecol. Evol.">
        <title>Genome expansion and lineage-specific genetic innovations in the forest pathogenic fungi Armillaria.</title>
        <authorList>
            <person name="Sipos G."/>
            <person name="Prasanna A.N."/>
            <person name="Walter M.C."/>
            <person name="O'Connor E."/>
            <person name="Balint B."/>
            <person name="Krizsan K."/>
            <person name="Kiss B."/>
            <person name="Hess J."/>
            <person name="Varga T."/>
            <person name="Slot J."/>
            <person name="Riley R."/>
            <person name="Boka B."/>
            <person name="Rigling D."/>
            <person name="Barry K."/>
            <person name="Lee J."/>
            <person name="Mihaltcheva S."/>
            <person name="LaButti K."/>
            <person name="Lipzen A."/>
            <person name="Waldron R."/>
            <person name="Moloney N.M."/>
            <person name="Sperisen C."/>
            <person name="Kredics L."/>
            <person name="Vagvoelgyi C."/>
            <person name="Patrignani A."/>
            <person name="Fitzpatrick D."/>
            <person name="Nagy I."/>
            <person name="Doyle S."/>
            <person name="Anderson J.B."/>
            <person name="Grigoriev I.V."/>
            <person name="Gueldener U."/>
            <person name="Muensterkoetter M."/>
            <person name="Nagy L.G."/>
        </authorList>
    </citation>
    <scope>NUCLEOTIDE SEQUENCE [LARGE SCALE GENOMIC DNA]</scope>
    <source>
        <strain evidence="2">Ar21-2</strain>
    </source>
</reference>